<sequence>DSSCTSSTVTSDEVISEEADDGVGGSGSERAISTRSNSQSSFAGYDSNRDDESIADPYTYTDQRHLEGDELINVEDDSMLTVQEISWDIYIAGIYTNNLTPPTLDSSIPRRDPSPPYPTCVLRGLATIHYPMHHLVRRIPRATMVARSGATWTGSLMLLGALMEWCITESPITTELEMEKKPRGVSKGHGARIAELISSVAGTLKRLLLWSLALTSGVLFCGFYTSLDRDDPFILLMVAFAAFSIPPTIATMTQRLYRVVLVASRFRQTAINNGTSNCHVCLSHAMERRGRAPNLCVRDPSSPSVPLEPKNELAQGDSIVRSENNDQETLYGIFSFESSCKNHIASYAIHLCPLVPTILHEPPQLHTITERYPQPHYGFLCEYQVEQRLTDMELLQHQESIEIPSLVTFVLADQGDV</sequence>
<name>A0ACA9NGU3_9GLOM</name>
<reference evidence="1" key="1">
    <citation type="submission" date="2021-06" db="EMBL/GenBank/DDBJ databases">
        <authorList>
            <person name="Kallberg Y."/>
            <person name="Tangrot J."/>
            <person name="Rosling A."/>
        </authorList>
    </citation>
    <scope>NUCLEOTIDE SEQUENCE</scope>
    <source>
        <strain evidence="1">CL356</strain>
    </source>
</reference>
<evidence type="ECO:0000313" key="2">
    <source>
        <dbReference type="Proteomes" id="UP000789525"/>
    </source>
</evidence>
<dbReference type="Proteomes" id="UP000789525">
    <property type="component" value="Unassembled WGS sequence"/>
</dbReference>
<keyword evidence="2" id="KW-1185">Reference proteome</keyword>
<accession>A0ACA9NGU3</accession>
<feature type="non-terminal residue" evidence="1">
    <location>
        <position position="1"/>
    </location>
</feature>
<evidence type="ECO:0000313" key="1">
    <source>
        <dbReference type="EMBL" id="CAG8656650.1"/>
    </source>
</evidence>
<comment type="caution">
    <text evidence="1">The sequence shown here is derived from an EMBL/GenBank/DDBJ whole genome shotgun (WGS) entry which is preliminary data.</text>
</comment>
<dbReference type="EMBL" id="CAJVPT010021762">
    <property type="protein sequence ID" value="CAG8656650.1"/>
    <property type="molecule type" value="Genomic_DNA"/>
</dbReference>
<organism evidence="1 2">
    <name type="scientific">Acaulospora colombiana</name>
    <dbReference type="NCBI Taxonomy" id="27376"/>
    <lineage>
        <taxon>Eukaryota</taxon>
        <taxon>Fungi</taxon>
        <taxon>Fungi incertae sedis</taxon>
        <taxon>Mucoromycota</taxon>
        <taxon>Glomeromycotina</taxon>
        <taxon>Glomeromycetes</taxon>
        <taxon>Diversisporales</taxon>
        <taxon>Acaulosporaceae</taxon>
        <taxon>Acaulospora</taxon>
    </lineage>
</organism>
<proteinExistence type="predicted"/>
<protein>
    <submittedName>
        <fullName evidence="1">9421_t:CDS:1</fullName>
    </submittedName>
</protein>
<gene>
    <name evidence="1" type="ORF">ACOLOM_LOCUS8433</name>
</gene>